<sequence length="183" mass="19496">MARKLHGLPGIGPNQTLEEISRHDIAGASPERRPAGGRHHEFTCAARAHAAATSAAPSRAISIDVVRPVVEIEAQHGAASHDKRPAIVGQQRRNLGRSGSTTGDAIVQHAWRKASGDARAIAHPWRTAARWPHNHRATSVLGGRRCTTVRARRRPPIGDYVRPCALALAPSCARVAPPHAAVA</sequence>
<dbReference type="AlphaFoldDB" id="A0A2Z7A2I4"/>
<feature type="region of interest" description="Disordered" evidence="1">
    <location>
        <begin position="1"/>
        <end position="20"/>
    </location>
</feature>
<organism evidence="2 3">
    <name type="scientific">Dorcoceras hygrometricum</name>
    <dbReference type="NCBI Taxonomy" id="472368"/>
    <lineage>
        <taxon>Eukaryota</taxon>
        <taxon>Viridiplantae</taxon>
        <taxon>Streptophyta</taxon>
        <taxon>Embryophyta</taxon>
        <taxon>Tracheophyta</taxon>
        <taxon>Spermatophyta</taxon>
        <taxon>Magnoliopsida</taxon>
        <taxon>eudicotyledons</taxon>
        <taxon>Gunneridae</taxon>
        <taxon>Pentapetalae</taxon>
        <taxon>asterids</taxon>
        <taxon>lamiids</taxon>
        <taxon>Lamiales</taxon>
        <taxon>Gesneriaceae</taxon>
        <taxon>Didymocarpoideae</taxon>
        <taxon>Trichosporeae</taxon>
        <taxon>Loxocarpinae</taxon>
        <taxon>Dorcoceras</taxon>
    </lineage>
</organism>
<dbReference type="Proteomes" id="UP000250235">
    <property type="component" value="Unassembled WGS sequence"/>
</dbReference>
<reference evidence="2 3" key="1">
    <citation type="journal article" date="2015" name="Proc. Natl. Acad. Sci. U.S.A.">
        <title>The resurrection genome of Boea hygrometrica: A blueprint for survival of dehydration.</title>
        <authorList>
            <person name="Xiao L."/>
            <person name="Yang G."/>
            <person name="Zhang L."/>
            <person name="Yang X."/>
            <person name="Zhao S."/>
            <person name="Ji Z."/>
            <person name="Zhou Q."/>
            <person name="Hu M."/>
            <person name="Wang Y."/>
            <person name="Chen M."/>
            <person name="Xu Y."/>
            <person name="Jin H."/>
            <person name="Xiao X."/>
            <person name="Hu G."/>
            <person name="Bao F."/>
            <person name="Hu Y."/>
            <person name="Wan P."/>
            <person name="Li L."/>
            <person name="Deng X."/>
            <person name="Kuang T."/>
            <person name="Xiang C."/>
            <person name="Zhu J.K."/>
            <person name="Oliver M.J."/>
            <person name="He Y."/>
        </authorList>
    </citation>
    <scope>NUCLEOTIDE SEQUENCE [LARGE SCALE GENOMIC DNA]</scope>
    <source>
        <strain evidence="3">cv. XS01</strain>
    </source>
</reference>
<proteinExistence type="predicted"/>
<protein>
    <submittedName>
        <fullName evidence="2">Uncharacterized protein</fullName>
    </submittedName>
</protein>
<evidence type="ECO:0000313" key="2">
    <source>
        <dbReference type="EMBL" id="KZV06711.1"/>
    </source>
</evidence>
<keyword evidence="3" id="KW-1185">Reference proteome</keyword>
<gene>
    <name evidence="2" type="ORF">F511_45807</name>
</gene>
<evidence type="ECO:0000256" key="1">
    <source>
        <dbReference type="SAM" id="MobiDB-lite"/>
    </source>
</evidence>
<accession>A0A2Z7A2I4</accession>
<name>A0A2Z7A2I4_9LAMI</name>
<dbReference type="EMBL" id="KV065362">
    <property type="protein sequence ID" value="KZV06711.1"/>
    <property type="molecule type" value="Genomic_DNA"/>
</dbReference>
<evidence type="ECO:0000313" key="3">
    <source>
        <dbReference type="Proteomes" id="UP000250235"/>
    </source>
</evidence>